<dbReference type="Gene3D" id="3.90.550.10">
    <property type="entry name" value="Spore Coat Polysaccharide Biosynthesis Protein SpsA, Chain A"/>
    <property type="match status" value="2"/>
</dbReference>
<reference evidence="3 4" key="1">
    <citation type="submission" date="2019-08" db="EMBL/GenBank/DDBJ databases">
        <title>Bradymonadales sp. TMQ2.</title>
        <authorList>
            <person name="Liang Q."/>
        </authorList>
    </citation>
    <scope>NUCLEOTIDE SEQUENCE [LARGE SCALE GENOMIC DNA]</scope>
    <source>
        <strain evidence="3 4">TMQ2</strain>
    </source>
</reference>
<dbReference type="CDD" id="cd00761">
    <property type="entry name" value="Glyco_tranf_GTA_type"/>
    <property type="match status" value="1"/>
</dbReference>
<name>A0A5C6XA06_9DELT</name>
<dbReference type="Pfam" id="PF02348">
    <property type="entry name" value="CTP_transf_3"/>
    <property type="match status" value="1"/>
</dbReference>
<evidence type="ECO:0000313" key="3">
    <source>
        <dbReference type="EMBL" id="TXD34852.1"/>
    </source>
</evidence>
<accession>A0A5C6XA06</accession>
<dbReference type="AlphaFoldDB" id="A0A5C6XA06"/>
<protein>
    <submittedName>
        <fullName evidence="3">Glycosyltransferase family 2 protein</fullName>
    </submittedName>
</protein>
<dbReference type="PANTHER" id="PTHR43685:SF11">
    <property type="entry name" value="GLYCOSYLTRANSFERASE TAGX-RELATED"/>
    <property type="match status" value="1"/>
</dbReference>
<dbReference type="Proteomes" id="UP000321046">
    <property type="component" value="Unassembled WGS sequence"/>
</dbReference>
<dbReference type="InterPro" id="IPR003329">
    <property type="entry name" value="Cytidylyl_trans"/>
</dbReference>
<feature type="compositionally biased region" description="Low complexity" evidence="1">
    <location>
        <begin position="42"/>
        <end position="58"/>
    </location>
</feature>
<dbReference type="InterPro" id="IPR029044">
    <property type="entry name" value="Nucleotide-diphossugar_trans"/>
</dbReference>
<keyword evidence="3" id="KW-0808">Transferase</keyword>
<dbReference type="OrthoDB" id="5291101at2"/>
<dbReference type="InterPro" id="IPR050834">
    <property type="entry name" value="Glycosyltransf_2"/>
</dbReference>
<dbReference type="GO" id="GO:0016740">
    <property type="term" value="F:transferase activity"/>
    <property type="evidence" value="ECO:0007669"/>
    <property type="project" value="UniProtKB-KW"/>
</dbReference>
<proteinExistence type="predicted"/>
<evidence type="ECO:0000256" key="1">
    <source>
        <dbReference type="SAM" id="MobiDB-lite"/>
    </source>
</evidence>
<dbReference type="SUPFAM" id="SSF53448">
    <property type="entry name" value="Nucleotide-diphospho-sugar transferases"/>
    <property type="match status" value="2"/>
</dbReference>
<evidence type="ECO:0000313" key="4">
    <source>
        <dbReference type="Proteomes" id="UP000321046"/>
    </source>
</evidence>
<sequence>MGTGGEGGVAGAAQLTAADLLRGLCAALRPGRGACDHQPGHPLALPGADDADVPAGAPDLERAPLAAARRSDRRPGARGHAVGRVHTEGTHAHICRLHRRFSQGGEMERPLVSVYITCHNYGRYLEQAVESVLVQSLQHWELIIVDDASSDETPEVCQRYLQRDPQRIRVLRHDEAQGLQRNANRVLEMARGKYIMRLDADDWLDESALLVMSERMERRPEVALVYPNYFYVDAEGRFLGVEQRKLPGSEARLLDLPAHGACTMVRRRVLKALGGYDERHNAQDGYELWLKVSRHYAVEGVATPLFYYRQHPESLSRNEDRLLTARRQIKRSLAEKLEGAVKPRVVGLVPAKNTYKSMPDVVLSEVGGRPLIDHTLEAARASGRFDAIWVTTDCPRVVEHCTMRDIPAMLRPSALSEADRKLSEVVHDAITRLETDHDLYPDVVVVLSAHSPLRRADHITKALDTLVLYDADSVISVYEDFDMHFQHGADGLEPLNPAMMRKLRLEREGLYVFNGAITAVWRDAIRPDDYHGKSISHVVMPWRESFQLKSDFDRWMLDRLLRHDNEDRQEPPTAAAE</sequence>
<feature type="region of interest" description="Disordered" evidence="1">
    <location>
        <begin position="39"/>
        <end position="58"/>
    </location>
</feature>
<dbReference type="PANTHER" id="PTHR43685">
    <property type="entry name" value="GLYCOSYLTRANSFERASE"/>
    <property type="match status" value="1"/>
</dbReference>
<comment type="caution">
    <text evidence="3">The sequence shown here is derived from an EMBL/GenBank/DDBJ whole genome shotgun (WGS) entry which is preliminary data.</text>
</comment>
<feature type="region of interest" description="Disordered" evidence="1">
    <location>
        <begin position="66"/>
        <end position="85"/>
    </location>
</feature>
<gene>
    <name evidence="3" type="ORF">FRC96_12390</name>
</gene>
<dbReference type="InterPro" id="IPR001173">
    <property type="entry name" value="Glyco_trans_2-like"/>
</dbReference>
<dbReference type="Pfam" id="PF00535">
    <property type="entry name" value="Glycos_transf_2"/>
    <property type="match status" value="1"/>
</dbReference>
<feature type="domain" description="Glycosyltransferase 2-like" evidence="2">
    <location>
        <begin position="113"/>
        <end position="273"/>
    </location>
</feature>
<organism evidence="3 4">
    <name type="scientific">Lujinxingia vulgaris</name>
    <dbReference type="NCBI Taxonomy" id="2600176"/>
    <lineage>
        <taxon>Bacteria</taxon>
        <taxon>Deltaproteobacteria</taxon>
        <taxon>Bradymonadales</taxon>
        <taxon>Lujinxingiaceae</taxon>
        <taxon>Lujinxingia</taxon>
    </lineage>
</organism>
<dbReference type="EMBL" id="VOSL01000053">
    <property type="protein sequence ID" value="TXD34852.1"/>
    <property type="molecule type" value="Genomic_DNA"/>
</dbReference>
<evidence type="ECO:0000259" key="2">
    <source>
        <dbReference type="Pfam" id="PF00535"/>
    </source>
</evidence>